<evidence type="ECO:0000313" key="2">
    <source>
        <dbReference type="EMBL" id="GEN64609.1"/>
    </source>
</evidence>
<gene>
    <name evidence="2" type="ORF">AOE01nite_28330</name>
</gene>
<dbReference type="RefSeq" id="WP_222594629.1">
    <property type="nucleotide sequence ID" value="NZ_BJYG01000047.1"/>
</dbReference>
<feature type="transmembrane region" description="Helical" evidence="1">
    <location>
        <begin position="62"/>
        <end position="84"/>
    </location>
</feature>
<evidence type="ECO:0000313" key="3">
    <source>
        <dbReference type="Proteomes" id="UP000321746"/>
    </source>
</evidence>
<name>A0A511XNY3_9PROT</name>
<accession>A0A511XNY3</accession>
<feature type="transmembrane region" description="Helical" evidence="1">
    <location>
        <begin position="29"/>
        <end position="55"/>
    </location>
</feature>
<keyword evidence="1" id="KW-0812">Transmembrane</keyword>
<evidence type="ECO:0000256" key="1">
    <source>
        <dbReference type="SAM" id="Phobius"/>
    </source>
</evidence>
<keyword evidence="1" id="KW-0472">Membrane</keyword>
<comment type="caution">
    <text evidence="2">The sequence shown here is derived from an EMBL/GenBank/DDBJ whole genome shotgun (WGS) entry which is preliminary data.</text>
</comment>
<sequence>MRMDLNNRQPHNPDDVPVSGVATAPEFRFFLRLLMVAAPVCPAALAILVLIPAILQISHVDALFVAQAEAVAIVPLVVLIIFGGQTLPRGVLAAFSAVFAAIILVLPYLAFGGP</sequence>
<protein>
    <submittedName>
        <fullName evidence="2">Uncharacterized protein</fullName>
    </submittedName>
</protein>
<organism evidence="2 3">
    <name type="scientific">Acetobacter oeni</name>
    <dbReference type="NCBI Taxonomy" id="304077"/>
    <lineage>
        <taxon>Bacteria</taxon>
        <taxon>Pseudomonadati</taxon>
        <taxon>Pseudomonadota</taxon>
        <taxon>Alphaproteobacteria</taxon>
        <taxon>Acetobacterales</taxon>
        <taxon>Acetobacteraceae</taxon>
        <taxon>Acetobacter</taxon>
    </lineage>
</organism>
<reference evidence="2 3" key="1">
    <citation type="submission" date="2019-07" db="EMBL/GenBank/DDBJ databases">
        <title>Whole genome shotgun sequence of Acetobacter oeni NBRC 105207.</title>
        <authorList>
            <person name="Hosoyama A."/>
            <person name="Uohara A."/>
            <person name="Ohji S."/>
            <person name="Ichikawa N."/>
        </authorList>
    </citation>
    <scope>NUCLEOTIDE SEQUENCE [LARGE SCALE GENOMIC DNA]</scope>
    <source>
        <strain evidence="2 3">NBRC 105207</strain>
    </source>
</reference>
<dbReference type="AlphaFoldDB" id="A0A511XNY3"/>
<keyword evidence="1" id="KW-1133">Transmembrane helix</keyword>
<dbReference type="EMBL" id="BJYG01000047">
    <property type="protein sequence ID" value="GEN64609.1"/>
    <property type="molecule type" value="Genomic_DNA"/>
</dbReference>
<feature type="transmembrane region" description="Helical" evidence="1">
    <location>
        <begin position="90"/>
        <end position="111"/>
    </location>
</feature>
<proteinExistence type="predicted"/>
<keyword evidence="3" id="KW-1185">Reference proteome</keyword>
<dbReference type="Proteomes" id="UP000321746">
    <property type="component" value="Unassembled WGS sequence"/>
</dbReference>